<gene>
    <name evidence="2" type="ORF">MBRA1_002330</name>
</gene>
<organism evidence="2 3">
    <name type="scientific">Malassezia brasiliensis</name>
    <dbReference type="NCBI Taxonomy" id="1821822"/>
    <lineage>
        <taxon>Eukaryota</taxon>
        <taxon>Fungi</taxon>
        <taxon>Dikarya</taxon>
        <taxon>Basidiomycota</taxon>
        <taxon>Ustilaginomycotina</taxon>
        <taxon>Malasseziomycetes</taxon>
        <taxon>Malasseziales</taxon>
        <taxon>Malasseziaceae</taxon>
        <taxon>Malassezia</taxon>
    </lineage>
</organism>
<evidence type="ECO:0000256" key="1">
    <source>
        <dbReference type="SAM" id="MobiDB-lite"/>
    </source>
</evidence>
<dbReference type="AlphaFoldDB" id="A0AAF0DUN0"/>
<feature type="region of interest" description="Disordered" evidence="1">
    <location>
        <begin position="161"/>
        <end position="213"/>
    </location>
</feature>
<dbReference type="Proteomes" id="UP001216638">
    <property type="component" value="Chromosome 2"/>
</dbReference>
<feature type="compositionally biased region" description="Basic and acidic residues" evidence="1">
    <location>
        <begin position="167"/>
        <end position="177"/>
    </location>
</feature>
<feature type="compositionally biased region" description="Low complexity" evidence="1">
    <location>
        <begin position="180"/>
        <end position="195"/>
    </location>
</feature>
<name>A0AAF0DUN0_9BASI</name>
<evidence type="ECO:0000313" key="2">
    <source>
        <dbReference type="EMBL" id="WFC95677.1"/>
    </source>
</evidence>
<evidence type="ECO:0000313" key="3">
    <source>
        <dbReference type="Proteomes" id="UP001216638"/>
    </source>
</evidence>
<sequence length="213" mass="23307">MGTTASVDGRAPPNEEKYRATLARIEALFANDPNAEELAASQKLLGPLYRTLDSRRSVAMPNQPRGIPLNLVVKTLKSAWHVDGTWPLIGYDEAEKHRVCPEAYCVVRFLHISPHRHKDLVPNEAYERAKRAGAVLPCKPTHGNPAFVEKDAEAIAAAYAARAAHRGQHEGDAETRAHRPAQATTPAAARPAPRSSDVDRPRRPSDASRTHPS</sequence>
<protein>
    <submittedName>
        <fullName evidence="2">Uncharacterized protein</fullName>
    </submittedName>
</protein>
<keyword evidence="3" id="KW-1185">Reference proteome</keyword>
<reference evidence="2" key="1">
    <citation type="submission" date="2023-03" db="EMBL/GenBank/DDBJ databases">
        <title>Mating type loci evolution in Malassezia.</title>
        <authorList>
            <person name="Coelho M.A."/>
        </authorList>
    </citation>
    <scope>NUCLEOTIDE SEQUENCE</scope>
    <source>
        <strain evidence="2">CBS 14135</strain>
    </source>
</reference>
<accession>A0AAF0DUN0</accession>
<dbReference type="EMBL" id="CP119952">
    <property type="protein sequence ID" value="WFC95677.1"/>
    <property type="molecule type" value="Genomic_DNA"/>
</dbReference>
<proteinExistence type="predicted"/>
<feature type="compositionally biased region" description="Basic and acidic residues" evidence="1">
    <location>
        <begin position="196"/>
        <end position="213"/>
    </location>
</feature>